<feature type="compositionally biased region" description="Low complexity" evidence="1">
    <location>
        <begin position="197"/>
        <end position="220"/>
    </location>
</feature>
<feature type="compositionally biased region" description="Low complexity" evidence="1">
    <location>
        <begin position="509"/>
        <end position="540"/>
    </location>
</feature>
<feature type="transmembrane region" description="Helical" evidence="2">
    <location>
        <begin position="456"/>
        <end position="473"/>
    </location>
</feature>
<dbReference type="Gene3D" id="3.30.70.960">
    <property type="entry name" value="SEA domain"/>
    <property type="match status" value="2"/>
</dbReference>
<evidence type="ECO:0000256" key="2">
    <source>
        <dbReference type="SAM" id="Phobius"/>
    </source>
</evidence>
<feature type="transmembrane region" description="Helical" evidence="2">
    <location>
        <begin position="839"/>
        <end position="862"/>
    </location>
</feature>
<dbReference type="RefSeq" id="XP_038058581.1">
    <property type="nucleotide sequence ID" value="XM_038202653.1"/>
</dbReference>
<feature type="compositionally biased region" description="Low complexity" evidence="1">
    <location>
        <begin position="126"/>
        <end position="164"/>
    </location>
</feature>
<sequence>MEIYRYSACLFIIVVCMMGIPTHAQTGTATTTTTLATETTPAGTENTGGSTLAGVTSDATMTTGVTTAGPTGTPGTPTTETAPGDTTPAGTENTGGSTLAGVTSDASMTTEVTTAGPRPWIRPCAGPTGTPGTTTSEKAPGEATGTASASTTVAVTSAPATTGTDAPTETPGTDASPKDPGTDATTEKPRPDEPTEKPGTGEPTEKPGTGEPIEKPGTGEPTEKPGTKPPPKMFEGNMRITDIDSLPANFTDDLTNTSSDAFKDLSEKVCAAVTAVANESSSLPTPEDCEVTEFSSGSVIAIYRVVFPAETTLTADQLVEHMVVAFTSSTNPLITQLGVDTSSITAEEILPLTQAPDLTTVTPTDGQPVPVGLSPGAIAGIVVGAVLLVLIVMVIIVFVVMKMKGNDAKVASQDNNPQPPSNHEYIHSPGSRTQKLLVKELSVTKGQLRRNLTMEFYRSSVCLFIIVVCMMGIPTNAQTGTAATETTEYTGVSTLAGVTSDTTITTEVMTVGPTGTPTMETGTASSTTVAVTSAPATTGTDAPTETPGMDASTEKSGTDGPTEKPGTSVPTEKSGTGEPTEKSGTGEPTEKSGTGEPTEKSGTGEPTEKSGTGEPTEKSGTGEPTEKSGTGEPTEKSGTGEPTEKSGTGEPTEKSGTGEPTEKSGTGEPTDKSGTGEPTEKPGTKVPTEKPGTKAPTEKPGTKPPGKEFAGDLPITQIDGTDAVFGGDYEKPDSKPYKDLSVQVCTAVTAAMENSTAGSSIEGCSVSGFRSGSIVATFLLEFPADTKVTPEEVTTTLKDAFKNSTDPRIAFLTVDTSSISVKEVIPSTLPPEPGLSPGAIAGIVVGSVAAVAIIVVIIVVLVMKNKGSAKVQDVEEQELTRPSSRGKSPPPDRVSNASDKSS</sequence>
<evidence type="ECO:0000313" key="5">
    <source>
        <dbReference type="EnsemblMetazoa" id="XP_038058581.1"/>
    </source>
</evidence>
<feature type="signal peptide" evidence="3">
    <location>
        <begin position="1"/>
        <end position="24"/>
    </location>
</feature>
<feature type="region of interest" description="Disordered" evidence="1">
    <location>
        <begin position="409"/>
        <end position="428"/>
    </location>
</feature>
<keyword evidence="6" id="KW-1185">Reference proteome</keyword>
<feature type="transmembrane region" description="Helical" evidence="2">
    <location>
        <begin position="377"/>
        <end position="400"/>
    </location>
</feature>
<dbReference type="InterPro" id="IPR036364">
    <property type="entry name" value="SEA_dom_sf"/>
</dbReference>
<reference evidence="5" key="1">
    <citation type="submission" date="2022-11" db="UniProtKB">
        <authorList>
            <consortium name="EnsemblMetazoa"/>
        </authorList>
    </citation>
    <scope>IDENTIFICATION</scope>
</reference>
<feature type="compositionally biased region" description="Low complexity" evidence="1">
    <location>
        <begin position="65"/>
        <end position="91"/>
    </location>
</feature>
<feature type="compositionally biased region" description="Basic and acidic residues" evidence="1">
    <location>
        <begin position="176"/>
        <end position="196"/>
    </location>
</feature>
<dbReference type="GeneID" id="119729859"/>
<feature type="domain" description="SEA" evidence="4">
    <location>
        <begin position="705"/>
        <end position="826"/>
    </location>
</feature>
<feature type="domain" description="SEA" evidence="4">
    <location>
        <begin position="230"/>
        <end position="351"/>
    </location>
</feature>
<dbReference type="Proteomes" id="UP000887568">
    <property type="component" value="Unplaced"/>
</dbReference>
<accession>A0A914A5A0</accession>
<organism evidence="5 6">
    <name type="scientific">Patiria miniata</name>
    <name type="common">Bat star</name>
    <name type="synonym">Asterina miniata</name>
    <dbReference type="NCBI Taxonomy" id="46514"/>
    <lineage>
        <taxon>Eukaryota</taxon>
        <taxon>Metazoa</taxon>
        <taxon>Echinodermata</taxon>
        <taxon>Eleutherozoa</taxon>
        <taxon>Asterozoa</taxon>
        <taxon>Asteroidea</taxon>
        <taxon>Valvatacea</taxon>
        <taxon>Valvatida</taxon>
        <taxon>Asterinidae</taxon>
        <taxon>Patiria</taxon>
    </lineage>
</organism>
<keyword evidence="2" id="KW-0812">Transmembrane</keyword>
<dbReference type="InterPro" id="IPR000082">
    <property type="entry name" value="SEA_dom"/>
</dbReference>
<evidence type="ECO:0000259" key="4">
    <source>
        <dbReference type="PROSITE" id="PS50024"/>
    </source>
</evidence>
<feature type="compositionally biased region" description="Basic and acidic residues" evidence="1">
    <location>
        <begin position="678"/>
        <end position="710"/>
    </location>
</feature>
<dbReference type="EnsemblMetazoa" id="XM_038202653.1">
    <property type="protein sequence ID" value="XP_038058581.1"/>
    <property type="gene ID" value="LOC119729859"/>
</dbReference>
<proteinExistence type="predicted"/>
<feature type="region of interest" description="Disordered" evidence="1">
    <location>
        <begin position="871"/>
        <end position="902"/>
    </location>
</feature>
<dbReference type="Pfam" id="PF01390">
    <property type="entry name" value="SEA"/>
    <property type="match status" value="2"/>
</dbReference>
<evidence type="ECO:0000256" key="3">
    <source>
        <dbReference type="SAM" id="SignalP"/>
    </source>
</evidence>
<keyword evidence="2" id="KW-0472">Membrane</keyword>
<evidence type="ECO:0000256" key="1">
    <source>
        <dbReference type="SAM" id="MobiDB-lite"/>
    </source>
</evidence>
<feature type="compositionally biased region" description="Polar residues" evidence="1">
    <location>
        <begin position="92"/>
        <end position="113"/>
    </location>
</feature>
<evidence type="ECO:0000313" key="6">
    <source>
        <dbReference type="Proteomes" id="UP000887568"/>
    </source>
</evidence>
<feature type="region of interest" description="Disordered" evidence="1">
    <location>
        <begin position="65"/>
        <end position="237"/>
    </location>
</feature>
<keyword evidence="2" id="KW-1133">Transmembrane helix</keyword>
<dbReference type="SUPFAM" id="SSF82671">
    <property type="entry name" value="SEA domain"/>
    <property type="match status" value="2"/>
</dbReference>
<name>A0A914A5A0_PATMI</name>
<feature type="chain" id="PRO_5037502164" description="SEA domain-containing protein" evidence="3">
    <location>
        <begin position="25"/>
        <end position="902"/>
    </location>
</feature>
<feature type="region of interest" description="Disordered" evidence="1">
    <location>
        <begin position="509"/>
        <end position="735"/>
    </location>
</feature>
<protein>
    <recommendedName>
        <fullName evidence="4">SEA domain-containing protein</fullName>
    </recommendedName>
</protein>
<dbReference type="AlphaFoldDB" id="A0A914A5A0"/>
<dbReference type="PROSITE" id="PS50024">
    <property type="entry name" value="SEA"/>
    <property type="match status" value="2"/>
</dbReference>
<dbReference type="OrthoDB" id="10058505at2759"/>
<keyword evidence="3" id="KW-0732">Signal</keyword>